<accession>A0A926FAJ9</accession>
<dbReference type="AlphaFoldDB" id="A0A926FAJ9"/>
<dbReference type="RefSeq" id="WP_262435951.1">
    <property type="nucleotide sequence ID" value="NZ_JACRTF010000001.1"/>
</dbReference>
<sequence length="741" mass="86436">MNTTGKEIFISTFCGFSKNAGDCLLSEKLQEISSLVNEKIIEKIRALTRYGKKEEAARVKRQLTGSTLSATYKERRVPEMIDIYNDLQMMDLDGVPENSMERCKKLIMKSPHTLFCFTSPSGNGLKIGVYMQDTLSCRLREELLQRKEIGYEELEQYHKQMFGYAKDYYEELCGVEVDASGSDIGRLFFTSYDPEIYICEKALKRVVIPDITILPPKPVEKKKSSRQWLKEEMPGDASVDCTQIGQGIQMEFQSCVRSLQRQKTYEPGNRDNFIYALGNKCYRKDLPVAAVAALAAKQFGAPDLDISRIINNAYNYTSRTDKQEEEKKKPLAVKIIEYLTEHYQIRRNTVLGQLEFKEIVKKTKKTKAQAVPFVIMRKEDYNSIFYDLLMNGMSCQLNTVKSLVNSRYAKNYNPYEEYFYGLRKYDGQTDYIARLAATVKTTNQPFWEDCLKRWLVGLVACALEDTKVNQLAIIMRGEQGKGKSTWIHHLLPPQLGRYYRNGMLNPDNKDHMLFLSQCLIINLEEFEGMRNDNIAALKRLITQESVTERKPFDTDADLYIRRCSFIASTNEPRFLKDAGGEFRRFPTVTVLEMDYQTPVDYAGIYSQALQLWREGFHYWYEKEEINRLNELNREYSLASIEEELLYVYFRKPEPKDLEIKWMPVSAILTLISMNGRVQMNDRNQRNLVQVLERDGFRKRSSANRIYEYEVVQYKFEEMERNCKMRKEKEGEINNQQSTINN</sequence>
<evidence type="ECO:0008006" key="5">
    <source>
        <dbReference type="Google" id="ProtNLM"/>
    </source>
</evidence>
<feature type="domain" description="Virulence-associated protein E-like" evidence="1">
    <location>
        <begin position="424"/>
        <end position="635"/>
    </location>
</feature>
<dbReference type="Pfam" id="PF08800">
    <property type="entry name" value="BT4734-like_N"/>
    <property type="match status" value="1"/>
</dbReference>
<name>A0A926FAJ9_9BACT</name>
<organism evidence="3 4">
    <name type="scientific">Jilunia laotingensis</name>
    <dbReference type="NCBI Taxonomy" id="2763675"/>
    <lineage>
        <taxon>Bacteria</taxon>
        <taxon>Pseudomonadati</taxon>
        <taxon>Bacteroidota</taxon>
        <taxon>Bacteroidia</taxon>
        <taxon>Bacteroidales</taxon>
        <taxon>Bacteroidaceae</taxon>
        <taxon>Jilunia</taxon>
    </lineage>
</organism>
<keyword evidence="4" id="KW-1185">Reference proteome</keyword>
<evidence type="ECO:0000313" key="4">
    <source>
        <dbReference type="Proteomes" id="UP000651085"/>
    </source>
</evidence>
<reference evidence="3" key="1">
    <citation type="submission" date="2020-08" db="EMBL/GenBank/DDBJ databases">
        <title>Genome public.</title>
        <authorList>
            <person name="Liu C."/>
            <person name="Sun Q."/>
        </authorList>
    </citation>
    <scope>NUCLEOTIDE SEQUENCE</scope>
    <source>
        <strain evidence="3">N12</strain>
    </source>
</reference>
<dbReference type="PANTHER" id="PTHR34985:SF1">
    <property type="entry name" value="SLR0554 PROTEIN"/>
    <property type="match status" value="1"/>
</dbReference>
<dbReference type="InterPro" id="IPR007936">
    <property type="entry name" value="VapE-like_dom"/>
</dbReference>
<dbReference type="PANTHER" id="PTHR34985">
    <property type="entry name" value="SLR0554 PROTEIN"/>
    <property type="match status" value="1"/>
</dbReference>
<proteinExistence type="predicted"/>
<dbReference type="Proteomes" id="UP000651085">
    <property type="component" value="Unassembled WGS sequence"/>
</dbReference>
<evidence type="ECO:0000259" key="2">
    <source>
        <dbReference type="Pfam" id="PF08800"/>
    </source>
</evidence>
<dbReference type="EMBL" id="JACRTF010000001">
    <property type="protein sequence ID" value="MBC8594864.1"/>
    <property type="molecule type" value="Genomic_DNA"/>
</dbReference>
<evidence type="ECO:0000259" key="1">
    <source>
        <dbReference type="Pfam" id="PF05272"/>
    </source>
</evidence>
<dbReference type="InterPro" id="IPR014907">
    <property type="entry name" value="BT4734-like_N"/>
</dbReference>
<protein>
    <recommendedName>
        <fullName evidence="5">Virulence-associated protein E</fullName>
    </recommendedName>
</protein>
<evidence type="ECO:0000313" key="3">
    <source>
        <dbReference type="EMBL" id="MBC8594864.1"/>
    </source>
</evidence>
<dbReference type="Pfam" id="PF05272">
    <property type="entry name" value="VapE-like_dom"/>
    <property type="match status" value="1"/>
</dbReference>
<gene>
    <name evidence="3" type="ORF">H8744_16765</name>
</gene>
<comment type="caution">
    <text evidence="3">The sequence shown here is derived from an EMBL/GenBank/DDBJ whole genome shotgun (WGS) entry which is preliminary data.</text>
</comment>
<feature type="domain" description="BT4734-like N-terminal" evidence="2">
    <location>
        <begin position="59"/>
        <end position="197"/>
    </location>
</feature>